<evidence type="ECO:0000256" key="6">
    <source>
        <dbReference type="ARBA" id="ARBA00022825"/>
    </source>
</evidence>
<dbReference type="InterPro" id="IPR045051">
    <property type="entry name" value="SBT"/>
</dbReference>
<dbReference type="Proteomes" id="UP001345219">
    <property type="component" value="Chromosome 24"/>
</dbReference>
<dbReference type="InterPro" id="IPR015500">
    <property type="entry name" value="Peptidase_S8_subtilisin-rel"/>
</dbReference>
<dbReference type="Gene3D" id="3.50.30.30">
    <property type="match status" value="1"/>
</dbReference>
<evidence type="ECO:0000313" key="14">
    <source>
        <dbReference type="EMBL" id="KAK4771396.1"/>
    </source>
</evidence>
<evidence type="ECO:0000256" key="8">
    <source>
        <dbReference type="PROSITE-ProRule" id="PRU01240"/>
    </source>
</evidence>
<dbReference type="PROSITE" id="PS51257">
    <property type="entry name" value="PROKAR_LIPOPROTEIN"/>
    <property type="match status" value="1"/>
</dbReference>
<dbReference type="InterPro" id="IPR010259">
    <property type="entry name" value="S8pro/Inhibitor_I9"/>
</dbReference>
<sequence length="674" mass="71344">MEVKIGALPRMKALFVLSLILAIGFSCVAAIIEQPADGADEGLSTYIIHVQKPTDELASLAADDFEQWYQSYLPLSLDSSKQPHSRIVYSYKNAMTGFAVRLTPSEAKALESKNGVLYAKKEKIIPLHTTHTPGFLRLNQYKGLAADGNQGEGVIIAVLDSGITLDHPSFSAVGMPPPPAKWKGKCEFNNRTVCNNKIIGARNFIQPFNGAPKQPPFDKEGHGTHTASTVAGRPVKGANAFGMAPGTAVGMAPLAHLAIYKVCSDRGCPESAIMAGLDAAIADGVDIISMSLGGFDNSFYESAVATGSFAAIQKGIFVSCPAGNQGPSRGTLSNEAPWVLTVGASNVDRSIRATVRLGNGAEYDGESLNQFFHIQPLPLAYAGAGRDSYSAFCGPGSLSNFNVKGKVVLCDRGGNVRMVDMGIEVKKAGGAAIIIANDGLNADSIEAKAHALPTSYISYDAGLKIKNYIKSTPNPTATILFKGTIIGNTTAPTVASFSSRGPNILSPGILKPDIIGPGVSILAAWNAPLDNGARSKPTDYIPYLCGLGYKDKQVSIITKTNVRCSTVRRIAEAQLNYPSFSVVFGISPQRYTRTVTNVDRSGASYLSKVYAPAGVDVTVSPSVIKFSRNNQTATYTVTFTKKAGSSSVGQYSEGAILWFSGQHFARSPISVTFN</sequence>
<comment type="similarity">
    <text evidence="1 8">Belongs to the peptidase S8 family.</text>
</comment>
<dbReference type="Pfam" id="PF17766">
    <property type="entry name" value="fn3_6"/>
    <property type="match status" value="1"/>
</dbReference>
<feature type="domain" description="Inhibitor I9" evidence="12">
    <location>
        <begin position="45"/>
        <end position="128"/>
    </location>
</feature>
<dbReference type="AlphaFoldDB" id="A0AAN7KY45"/>
<evidence type="ECO:0000256" key="3">
    <source>
        <dbReference type="ARBA" id="ARBA00022670"/>
    </source>
</evidence>
<dbReference type="Pfam" id="PF05922">
    <property type="entry name" value="Inhibitor_I9"/>
    <property type="match status" value="1"/>
</dbReference>
<dbReference type="EMBL" id="JAXIOK010000005">
    <property type="protein sequence ID" value="KAK4771396.1"/>
    <property type="molecule type" value="Genomic_DNA"/>
</dbReference>
<feature type="chain" id="PRO_5043020503" evidence="9">
    <location>
        <begin position="31"/>
        <end position="674"/>
    </location>
</feature>
<organism evidence="14 15">
    <name type="scientific">Trapa incisa</name>
    <dbReference type="NCBI Taxonomy" id="236973"/>
    <lineage>
        <taxon>Eukaryota</taxon>
        <taxon>Viridiplantae</taxon>
        <taxon>Streptophyta</taxon>
        <taxon>Embryophyta</taxon>
        <taxon>Tracheophyta</taxon>
        <taxon>Spermatophyta</taxon>
        <taxon>Magnoliopsida</taxon>
        <taxon>eudicotyledons</taxon>
        <taxon>Gunneridae</taxon>
        <taxon>Pentapetalae</taxon>
        <taxon>rosids</taxon>
        <taxon>malvids</taxon>
        <taxon>Myrtales</taxon>
        <taxon>Lythraceae</taxon>
        <taxon>Trapa</taxon>
    </lineage>
</organism>
<evidence type="ECO:0000256" key="9">
    <source>
        <dbReference type="SAM" id="SignalP"/>
    </source>
</evidence>
<accession>A0AAN7KY45</accession>
<protein>
    <submittedName>
        <fullName evidence="14">Uncharacterized protein</fullName>
    </submittedName>
</protein>
<dbReference type="InterPro" id="IPR023827">
    <property type="entry name" value="Peptidase_S8_Asp-AS"/>
</dbReference>
<dbReference type="PRINTS" id="PR00723">
    <property type="entry name" value="SUBTILISIN"/>
</dbReference>
<dbReference type="FunFam" id="3.50.30.30:FF:000005">
    <property type="entry name" value="subtilisin-like protease SBT1.5"/>
    <property type="match status" value="1"/>
</dbReference>
<gene>
    <name evidence="14" type="ORF">SAY87_031928</name>
</gene>
<evidence type="ECO:0000313" key="15">
    <source>
        <dbReference type="Proteomes" id="UP001345219"/>
    </source>
</evidence>
<dbReference type="Pfam" id="PF02225">
    <property type="entry name" value="PA"/>
    <property type="match status" value="1"/>
</dbReference>
<dbReference type="InterPro" id="IPR037045">
    <property type="entry name" value="S8pro/Inhibitor_I9_sf"/>
</dbReference>
<dbReference type="Gene3D" id="3.40.50.200">
    <property type="entry name" value="Peptidase S8/S53 domain"/>
    <property type="match status" value="1"/>
</dbReference>
<proteinExistence type="inferred from homology"/>
<feature type="domain" description="Peptidase S8/S53" evidence="10">
    <location>
        <begin position="151"/>
        <end position="520"/>
    </location>
</feature>
<dbReference type="InterPro" id="IPR000209">
    <property type="entry name" value="Peptidase_S8/S53_dom"/>
</dbReference>
<dbReference type="Gene3D" id="3.30.70.80">
    <property type="entry name" value="Peptidase S8 propeptide/proteinase inhibitor I9"/>
    <property type="match status" value="1"/>
</dbReference>
<keyword evidence="6" id="KW-0720">Serine protease</keyword>
<keyword evidence="5" id="KW-0378">Hydrolase</keyword>
<dbReference type="InterPro" id="IPR036852">
    <property type="entry name" value="Peptidase_S8/S53_dom_sf"/>
</dbReference>
<evidence type="ECO:0000256" key="5">
    <source>
        <dbReference type="ARBA" id="ARBA00022801"/>
    </source>
</evidence>
<dbReference type="PROSITE" id="PS00136">
    <property type="entry name" value="SUBTILASE_ASP"/>
    <property type="match status" value="1"/>
</dbReference>
<dbReference type="PANTHER" id="PTHR10795">
    <property type="entry name" value="PROPROTEIN CONVERTASE SUBTILISIN/KEXIN"/>
    <property type="match status" value="1"/>
</dbReference>
<keyword evidence="2" id="KW-0964">Secreted</keyword>
<feature type="domain" description="PA" evidence="11">
    <location>
        <begin position="392"/>
        <end position="465"/>
    </location>
</feature>
<keyword evidence="4 9" id="KW-0732">Signal</keyword>
<keyword evidence="15" id="KW-1185">Reference proteome</keyword>
<dbReference type="GO" id="GO:0004252">
    <property type="term" value="F:serine-type endopeptidase activity"/>
    <property type="evidence" value="ECO:0007669"/>
    <property type="project" value="InterPro"/>
</dbReference>
<evidence type="ECO:0000259" key="13">
    <source>
        <dbReference type="Pfam" id="PF17766"/>
    </source>
</evidence>
<comment type="caution">
    <text evidence="8">Lacks conserved residue(s) required for the propagation of feature annotation.</text>
</comment>
<evidence type="ECO:0000256" key="1">
    <source>
        <dbReference type="ARBA" id="ARBA00011073"/>
    </source>
</evidence>
<feature type="signal peptide" evidence="9">
    <location>
        <begin position="1"/>
        <end position="30"/>
    </location>
</feature>
<dbReference type="CDD" id="cd02120">
    <property type="entry name" value="PA_subtilisin_like"/>
    <property type="match status" value="1"/>
</dbReference>
<dbReference type="SUPFAM" id="SSF52025">
    <property type="entry name" value="PA domain"/>
    <property type="match status" value="1"/>
</dbReference>
<dbReference type="GO" id="GO:0006508">
    <property type="term" value="P:proteolysis"/>
    <property type="evidence" value="ECO:0007669"/>
    <property type="project" value="UniProtKB-KW"/>
</dbReference>
<evidence type="ECO:0000259" key="12">
    <source>
        <dbReference type="Pfam" id="PF05922"/>
    </source>
</evidence>
<keyword evidence="3" id="KW-0645">Protease</keyword>
<evidence type="ECO:0000256" key="2">
    <source>
        <dbReference type="ARBA" id="ARBA00022525"/>
    </source>
</evidence>
<dbReference type="Gene3D" id="2.60.40.2310">
    <property type="match status" value="1"/>
</dbReference>
<comment type="caution">
    <text evidence="14">The sequence shown here is derived from an EMBL/GenBank/DDBJ whole genome shotgun (WGS) entry which is preliminary data.</text>
</comment>
<name>A0AAN7KY45_9MYRT</name>
<evidence type="ECO:0000259" key="10">
    <source>
        <dbReference type="Pfam" id="PF00082"/>
    </source>
</evidence>
<dbReference type="InterPro" id="IPR046450">
    <property type="entry name" value="PA_dom_sf"/>
</dbReference>
<evidence type="ECO:0000256" key="4">
    <source>
        <dbReference type="ARBA" id="ARBA00022729"/>
    </source>
</evidence>
<dbReference type="PROSITE" id="PS51892">
    <property type="entry name" value="SUBTILASE"/>
    <property type="match status" value="1"/>
</dbReference>
<dbReference type="InterPro" id="IPR041469">
    <property type="entry name" value="Subtilisin-like_FN3"/>
</dbReference>
<evidence type="ECO:0000259" key="11">
    <source>
        <dbReference type="Pfam" id="PF02225"/>
    </source>
</evidence>
<dbReference type="SUPFAM" id="SSF52743">
    <property type="entry name" value="Subtilisin-like"/>
    <property type="match status" value="1"/>
</dbReference>
<feature type="domain" description="Subtilisin-like protease fibronectin type-III" evidence="13">
    <location>
        <begin position="574"/>
        <end position="671"/>
    </location>
</feature>
<evidence type="ECO:0000256" key="7">
    <source>
        <dbReference type="ARBA" id="ARBA00023180"/>
    </source>
</evidence>
<keyword evidence="7" id="KW-0325">Glycoprotein</keyword>
<dbReference type="Pfam" id="PF00082">
    <property type="entry name" value="Peptidase_S8"/>
    <property type="match status" value="1"/>
</dbReference>
<reference evidence="14 15" key="1">
    <citation type="journal article" date="2023" name="Hortic Res">
        <title>Pangenome of water caltrop reveals structural variations and asymmetric subgenome divergence after allopolyploidization.</title>
        <authorList>
            <person name="Zhang X."/>
            <person name="Chen Y."/>
            <person name="Wang L."/>
            <person name="Yuan Y."/>
            <person name="Fang M."/>
            <person name="Shi L."/>
            <person name="Lu R."/>
            <person name="Comes H.P."/>
            <person name="Ma Y."/>
            <person name="Chen Y."/>
            <person name="Huang G."/>
            <person name="Zhou Y."/>
            <person name="Zheng Z."/>
            <person name="Qiu Y."/>
        </authorList>
    </citation>
    <scope>NUCLEOTIDE SEQUENCE [LARGE SCALE GENOMIC DNA]</scope>
    <source>
        <tissue evidence="14">Roots</tissue>
    </source>
</reference>
<dbReference type="InterPro" id="IPR003137">
    <property type="entry name" value="PA_domain"/>
</dbReference>